<evidence type="ECO:0000259" key="1">
    <source>
        <dbReference type="Pfam" id="PF07179"/>
    </source>
</evidence>
<dbReference type="STRING" id="529704.SAMN02927913_1777"/>
<organism evidence="2 3">
    <name type="scientific">Frateuria terrea</name>
    <dbReference type="NCBI Taxonomy" id="529704"/>
    <lineage>
        <taxon>Bacteria</taxon>
        <taxon>Pseudomonadati</taxon>
        <taxon>Pseudomonadota</taxon>
        <taxon>Gammaproteobacteria</taxon>
        <taxon>Lysobacterales</taxon>
        <taxon>Rhodanobacteraceae</taxon>
        <taxon>Frateuria</taxon>
    </lineage>
</organism>
<accession>A0A1H6UES7</accession>
<dbReference type="OrthoDB" id="5622177at2"/>
<keyword evidence="3" id="KW-1185">Reference proteome</keyword>
<evidence type="ECO:0000313" key="2">
    <source>
        <dbReference type="EMBL" id="SEI89174.1"/>
    </source>
</evidence>
<name>A0A1H6UES7_9GAMM</name>
<dbReference type="EMBL" id="FNYC01000003">
    <property type="protein sequence ID" value="SEI89174.1"/>
    <property type="molecule type" value="Genomic_DNA"/>
</dbReference>
<dbReference type="RefSeq" id="WP_091336032.1">
    <property type="nucleotide sequence ID" value="NZ_FNYC01000003.1"/>
</dbReference>
<protein>
    <submittedName>
        <fullName evidence="2">SseB protein N-terminal domain-containing protein</fullName>
    </submittedName>
</protein>
<sequence length="236" mass="25288">MTPTLQDFAEAAKRSAAAEQQFLTALLDATVYVHVPATPPPSGRLQLLQFTRPDNGQMVLPFFSDQAKAQLAGLGQVGVQALPARQLLELTRGATLMLNPTDEGYVLYPEEIAALLAGQPIGSFTTEHTTEDERVGIATPSVPTEALRTVLAAYCATEPLITAGYLVQVHRGSNLEEASLLVDLVVPQAAAERVTRACIAAVQPVVFSLALPLLLTCHDLEEPLCYEGSACFYRAE</sequence>
<proteinExistence type="predicted"/>
<evidence type="ECO:0000313" key="3">
    <source>
        <dbReference type="Proteomes" id="UP000199420"/>
    </source>
</evidence>
<dbReference type="Pfam" id="PF07179">
    <property type="entry name" value="SseB"/>
    <property type="match status" value="1"/>
</dbReference>
<feature type="domain" description="SseB protein N-terminal" evidence="1">
    <location>
        <begin position="10"/>
        <end position="114"/>
    </location>
</feature>
<dbReference type="Proteomes" id="UP000199420">
    <property type="component" value="Unassembled WGS sequence"/>
</dbReference>
<dbReference type="InterPro" id="IPR009839">
    <property type="entry name" value="SseB_N"/>
</dbReference>
<reference evidence="2 3" key="1">
    <citation type="submission" date="2016-10" db="EMBL/GenBank/DDBJ databases">
        <authorList>
            <person name="de Groot N.N."/>
        </authorList>
    </citation>
    <scope>NUCLEOTIDE SEQUENCE [LARGE SCALE GENOMIC DNA]</scope>
    <source>
        <strain evidence="2 3">DSM 26515</strain>
    </source>
</reference>
<gene>
    <name evidence="2" type="ORF">SAMN04487997_1948</name>
</gene>
<dbReference type="AlphaFoldDB" id="A0A1H6UES7"/>